<comment type="function">
    <text evidence="4">Component of the ribosome.</text>
</comment>
<dbReference type="Pfam" id="PF01248">
    <property type="entry name" value="Ribosomal_L7Ae"/>
    <property type="match status" value="1"/>
</dbReference>
<dbReference type="SUPFAM" id="SSF55315">
    <property type="entry name" value="L30e-like"/>
    <property type="match status" value="1"/>
</dbReference>
<evidence type="ECO:0000256" key="1">
    <source>
        <dbReference type="ARBA" id="ARBA00007337"/>
    </source>
</evidence>
<keyword evidence="8" id="KW-1185">Reference proteome</keyword>
<dbReference type="RefSeq" id="XP_067715588.1">
    <property type="nucleotide sequence ID" value="XM_067859487.1"/>
</dbReference>
<evidence type="ECO:0000256" key="3">
    <source>
        <dbReference type="ARBA" id="ARBA00023274"/>
    </source>
</evidence>
<dbReference type="EMBL" id="BPLF01000002">
    <property type="protein sequence ID" value="GIX63519.1"/>
    <property type="molecule type" value="Genomic_DNA"/>
</dbReference>
<feature type="compositionally biased region" description="Low complexity" evidence="5">
    <location>
        <begin position="14"/>
        <end position="35"/>
    </location>
</feature>
<dbReference type="FunFam" id="3.30.1330.30:FF:000003">
    <property type="entry name" value="60S ribosomal protein L7a"/>
    <property type="match status" value="1"/>
</dbReference>
<feature type="compositionally biased region" description="Basic and acidic residues" evidence="5">
    <location>
        <begin position="1"/>
        <end position="11"/>
    </location>
</feature>
<dbReference type="PRINTS" id="PR00882">
    <property type="entry name" value="RIBOSOMALL7A"/>
</dbReference>
<dbReference type="GeneID" id="94195000"/>
<dbReference type="InterPro" id="IPR004037">
    <property type="entry name" value="Ribosomal_eL8-like_CS"/>
</dbReference>
<proteinExistence type="inferred from homology"/>
<dbReference type="InterPro" id="IPR001921">
    <property type="entry name" value="Ribosomal_eL8_euk"/>
</dbReference>
<comment type="caution">
    <text evidence="7">The sequence shown here is derived from an EMBL/GenBank/DDBJ whole genome shotgun (WGS) entry which is preliminary data.</text>
</comment>
<gene>
    <name evidence="7" type="ORF">BcabD6B2_29540</name>
</gene>
<dbReference type="GO" id="GO:0042254">
    <property type="term" value="P:ribosome biogenesis"/>
    <property type="evidence" value="ECO:0007669"/>
    <property type="project" value="InterPro"/>
</dbReference>
<keyword evidence="3 4" id="KW-0687">Ribonucleoprotein</keyword>
<organism evidence="7 8">
    <name type="scientific">Babesia caballi</name>
    <dbReference type="NCBI Taxonomy" id="5871"/>
    <lineage>
        <taxon>Eukaryota</taxon>
        <taxon>Sar</taxon>
        <taxon>Alveolata</taxon>
        <taxon>Apicomplexa</taxon>
        <taxon>Aconoidasida</taxon>
        <taxon>Piroplasmida</taxon>
        <taxon>Babesiidae</taxon>
        <taxon>Babesia</taxon>
    </lineage>
</organism>
<evidence type="ECO:0000313" key="8">
    <source>
        <dbReference type="Proteomes" id="UP001497744"/>
    </source>
</evidence>
<feature type="region of interest" description="Disordered" evidence="5">
    <location>
        <begin position="1"/>
        <end position="69"/>
    </location>
</feature>
<protein>
    <recommendedName>
        <fullName evidence="4">60S ribosomal protein L7a</fullName>
    </recommendedName>
</protein>
<keyword evidence="2 4" id="KW-0689">Ribosomal protein</keyword>
<dbReference type="InterPro" id="IPR050257">
    <property type="entry name" value="eL8/uL1-like"/>
</dbReference>
<name>A0AAV4LU08_BABCB</name>
<dbReference type="InterPro" id="IPR004038">
    <property type="entry name" value="Ribosomal_eL8/eL30/eS12/Gad45"/>
</dbReference>
<evidence type="ECO:0000259" key="6">
    <source>
        <dbReference type="Pfam" id="PF01248"/>
    </source>
</evidence>
<evidence type="ECO:0000256" key="5">
    <source>
        <dbReference type="SAM" id="MobiDB-lite"/>
    </source>
</evidence>
<dbReference type="PROSITE" id="PS01082">
    <property type="entry name" value="RIBOSOMAL_L7AE"/>
    <property type="match status" value="1"/>
</dbReference>
<dbReference type="PANTHER" id="PTHR23105">
    <property type="entry name" value="RIBOSOMAL PROTEIN L7AE FAMILY MEMBER"/>
    <property type="match status" value="1"/>
</dbReference>
<dbReference type="AlphaFoldDB" id="A0AAV4LU08"/>
<dbReference type="InterPro" id="IPR018492">
    <property type="entry name" value="Ribosomal_eL8/Nhp2"/>
</dbReference>
<dbReference type="GO" id="GO:0022625">
    <property type="term" value="C:cytosolic large ribosomal subunit"/>
    <property type="evidence" value="ECO:0007669"/>
    <property type="project" value="UniProtKB-UniRule"/>
</dbReference>
<sequence>MFKAFKKEKGGADGQQEAGASSGSSAAAQRAGKSKGTSKESKVAPLPKVLKQSKPTKQRDHLFEPTPKNLRIGGAIRPRVNLSRYVKWPKYVRIQRQRRVLLQRLKIPPAINQFSYTIDKSQAHQLLKLLNKYKPETRKEKAARLLADANAIAQGQEVASKKPYMLKSGLSHVTNLVEYKKAKLVVIAHDVDPLELVLWLPTLCRKKEVPYCIIKGKSRLGKLVHKKTAAVVAIDNIRKEDQAEFEGMVKAFTAMFNDNTELRRRWGGHIMGIKSQHMQAKKEALIAMENAKKLGLAFG</sequence>
<dbReference type="Gene3D" id="3.30.1330.30">
    <property type="match status" value="1"/>
</dbReference>
<accession>A0AAV4LU08</accession>
<comment type="similarity">
    <text evidence="1 4">Belongs to the eukaryotic ribosomal protein eL8 family.</text>
</comment>
<reference evidence="7 8" key="1">
    <citation type="submission" date="2021-06" db="EMBL/GenBank/DDBJ databases">
        <title>Genome sequence of Babesia caballi.</title>
        <authorList>
            <person name="Yamagishi J."/>
            <person name="Kidaka T."/>
            <person name="Ochi A."/>
        </authorList>
    </citation>
    <scope>NUCLEOTIDE SEQUENCE [LARGE SCALE GENOMIC DNA]</scope>
    <source>
        <strain evidence="7">USDA-D6B2</strain>
    </source>
</reference>
<dbReference type="GO" id="GO:0003723">
    <property type="term" value="F:RNA binding"/>
    <property type="evidence" value="ECO:0007669"/>
    <property type="project" value="UniProtKB-UniRule"/>
</dbReference>
<dbReference type="Proteomes" id="UP001497744">
    <property type="component" value="Unassembled WGS sequence"/>
</dbReference>
<dbReference type="InterPro" id="IPR029064">
    <property type="entry name" value="Ribosomal_eL30-like_sf"/>
</dbReference>
<evidence type="ECO:0000256" key="2">
    <source>
        <dbReference type="ARBA" id="ARBA00022980"/>
    </source>
</evidence>
<evidence type="ECO:0000256" key="4">
    <source>
        <dbReference type="RuleBase" id="RU367042"/>
    </source>
</evidence>
<evidence type="ECO:0000313" key="7">
    <source>
        <dbReference type="EMBL" id="GIX63519.1"/>
    </source>
</evidence>
<feature type="domain" description="Ribosomal protein eL8/eL30/eS12/Gadd45" evidence="6">
    <location>
        <begin position="159"/>
        <end position="236"/>
    </location>
</feature>
<dbReference type="PRINTS" id="PR00881">
    <property type="entry name" value="L7ARS6FAMILY"/>
</dbReference>